<sequence length="98" mass="11816">MDIEKVIKFIDKSIDEKENYNELIIKELIKDKNGLIPLLVKIDIFYFLYILKVLDEVILILYSKDFISEFKRKIYIRYDKLSNINVNNHETIKDKCNN</sequence>
<reference evidence="1" key="1">
    <citation type="journal article" date="1998" name="Mol. Gen. Genet.">
        <title>Isolation and characterisation of an aryl-beta-D-glucoside uptake and utilisation system (abg) from the gram-positive ruminal Clostridium species C. longisporum.</title>
        <authorList>
            <person name="Brown G.D."/>
            <person name="Thomson J.A."/>
        </authorList>
    </citation>
    <scope>NUCLEOTIDE SEQUENCE</scope>
    <source>
        <strain evidence="1">B6405</strain>
    </source>
</reference>
<evidence type="ECO:0000313" key="1">
    <source>
        <dbReference type="EMBL" id="AAC05715.1"/>
    </source>
</evidence>
<organism evidence="1">
    <name type="scientific">Clostridium longisporum</name>
    <dbReference type="NCBI Taxonomy" id="1523"/>
    <lineage>
        <taxon>Bacteria</taxon>
        <taxon>Bacillati</taxon>
        <taxon>Bacillota</taxon>
        <taxon>Clostridia</taxon>
        <taxon>Eubacteriales</taxon>
        <taxon>Clostridiaceae</taxon>
        <taxon>Clostridium</taxon>
    </lineage>
</organism>
<name>Q46131_CLOLO</name>
<dbReference type="EMBL" id="L49336">
    <property type="protein sequence ID" value="AAC05715.1"/>
    <property type="molecule type" value="Genomic_DNA"/>
</dbReference>
<proteinExistence type="predicted"/>
<accession>Q46131</accession>
<protein>
    <submittedName>
        <fullName evidence="1">ORF; putative</fullName>
    </submittedName>
</protein>
<dbReference type="AlphaFoldDB" id="Q46131"/>